<keyword evidence="8" id="KW-0812">Transmembrane</keyword>
<accession>A0A182MPP8</accession>
<dbReference type="PANTHER" id="PTHR47143">
    <property type="entry name" value="TRANSIENT RECEPTOR POTENTIAL CATION CHANNEL PROTEIN PAINLESS"/>
    <property type="match status" value="1"/>
</dbReference>
<dbReference type="InterPro" id="IPR002110">
    <property type="entry name" value="Ankyrin_rpt"/>
</dbReference>
<sequence length="1614" mass="185579">MIRLQELIGDQAGGKQSRRELQTELENSLKRDFRAIIGIIPPTSDSLARLDQLLQDDRLKRLEELLDVMKVWDAPNTIPEPKSFLYYSHLQSMLVQMLKNIAKYREYLKRFVDRFHAENENTAPKRTKKRKKQNDDRQQSDETEDEVFFADAAMELYPKLSSKPGAPIHYAVLQLDQDFLDWLLDHPNIDVNLRNSFQPTALTLLCEMYDQCMRKEDKKSRLKSEKNALAKIETLIVRLLKAGADFNICFFNKQLAFELLHKHIKHNRTKIFIEQCLPHIPSALVICTVNDNKKRVVEFYKHPRTEEGKEEEEEKKNLPINVTVELLEIFLRYNDCANFTTYMRTFVVNETNVKKVIRLLLHTACDQKLTDCVRLIVDRGEQYIFQGARRNLVRAASSHAQTEPSTSSLETNRRYSSQESSEIPKGSELRHRVELKGLLKKVCLMANEKLLKRILPMITDRVLLNLDPLLLITLDRAHKFRHRIVDRDAFLACAEYLLVRKTISKSKLDDSGNTSLHLALKYGFDSVALALLRQGHTYLGMCNKDNQTPLECAPYKFWKKYLDQCITVDLKRAIPDRDEIRFNLNGFYAPLQDKAFQAITNSTVNADGLVSSSKSRKQHRSWKLIQRVDEKITQPLTYTSGKMLLFILFMFFAPIVILNLINGLAVSDIAAIREESELISISKKVMLLEQYERGAANVYPAWLKRCFPKPFFSEYQYSIHVKTKEFCKIDVTPKGLTKPKTKERENHPQNSIISFIRNLFSCCFQNETTNFEHSEDTPPGLSVAPDDVQNSTNRNQNTPGTSQQPSDIPQESNVAQTKSHEVVNAEQECLIQMTPVTLEHPTNGSPMVPDGLQNIVHNKMKKKTSKVTRALPKFYWILPNVSCNYVVNLYYIRLPLFVSLDQAILNQALAIIERQQTISFDASNISVNRGSHIQVEQEEVRRQAKGRALLRQERKTLETFFEQQFKATIGIIPPTGDSLARLDQLLQDDRLKRLEELIDFMKVWDAPNTIPEPKSFLHYARLQPVFVQMLEKIEQHREYLEQFIVRFQAENESTALKYNPQSKSDVTKPSAPIHYAVLQRNSAFLDWLLARPNTDVNIRNSFKQTALTLLCENYDQCMRKSKQACPTGWLEEIRTLIKRLLEAGADFNICSIHMKLPFELLLKHCSDEETQSFVEQCIQCVPGALAICRTNDSNERVVGFYNNNPRVEVTVELLEIFLRYSDRTNFMVHMEKFVVNETNVKKVIRLLLHTACDQNLNDCVRLIVDRGEQYIFKVVQRKAIRVASNLAQLPPSTSSVELNREYSRLESTELPKGSELEHRVELKGLLKKVCLMADLPMLQRLLAKISDLIVLNDDPLLVVTLNRAYDSKRRPFFSEYQCRIHIKTKEYRKIVVHAKVKSKHPPKGPQGPSAASNNTAQGTGKNRLHGSSQCSVQITPACNSARQKVLEKSLAKFPWLLTSESCNYVFDVRVFRLALFMRQEQAIVDEALAIIEKQQAIASTIAAKSTPTTETPVAPISSIVATAGRQQRALSPGPSRAKRFDMQPVQGKESVQQQLTEVKMQLKMVLELLRRKEQLEKRKEKQLGRDKGIKRRAKKRNRKGLKKAATELGDQDIR</sequence>
<organism evidence="9 10">
    <name type="scientific">Anopheles culicifacies</name>
    <dbReference type="NCBI Taxonomy" id="139723"/>
    <lineage>
        <taxon>Eukaryota</taxon>
        <taxon>Metazoa</taxon>
        <taxon>Ecdysozoa</taxon>
        <taxon>Arthropoda</taxon>
        <taxon>Hexapoda</taxon>
        <taxon>Insecta</taxon>
        <taxon>Pterygota</taxon>
        <taxon>Neoptera</taxon>
        <taxon>Endopterygota</taxon>
        <taxon>Diptera</taxon>
        <taxon>Nematocera</taxon>
        <taxon>Culicoidea</taxon>
        <taxon>Culicidae</taxon>
        <taxon>Anophelinae</taxon>
        <taxon>Anopheles</taxon>
        <taxon>culicifacies species complex</taxon>
    </lineage>
</organism>
<evidence type="ECO:0000256" key="7">
    <source>
        <dbReference type="SAM" id="MobiDB-lite"/>
    </source>
</evidence>
<feature type="region of interest" description="Disordered" evidence="7">
    <location>
        <begin position="1525"/>
        <end position="1545"/>
    </location>
</feature>
<proteinExistence type="predicted"/>
<feature type="region of interest" description="Disordered" evidence="7">
    <location>
        <begin position="1576"/>
        <end position="1614"/>
    </location>
</feature>
<dbReference type="InterPro" id="IPR036770">
    <property type="entry name" value="Ankyrin_rpt-contain_sf"/>
</dbReference>
<keyword evidence="5" id="KW-0406">Ion transport</keyword>
<keyword evidence="2" id="KW-0716">Sensory transduction</keyword>
<evidence type="ECO:0000256" key="1">
    <source>
        <dbReference type="ARBA" id="ARBA00022448"/>
    </source>
</evidence>
<keyword evidence="8" id="KW-1133">Transmembrane helix</keyword>
<reference evidence="9" key="2">
    <citation type="submission" date="2020-05" db="UniProtKB">
        <authorList>
            <consortium name="EnsemblMetazoa"/>
        </authorList>
    </citation>
    <scope>IDENTIFICATION</scope>
    <source>
        <strain evidence="9">A-37</strain>
    </source>
</reference>
<dbReference type="Gene3D" id="1.25.40.20">
    <property type="entry name" value="Ankyrin repeat-containing domain"/>
    <property type="match status" value="3"/>
</dbReference>
<dbReference type="GO" id="GO:1902495">
    <property type="term" value="C:transmembrane transporter complex"/>
    <property type="evidence" value="ECO:0007669"/>
    <property type="project" value="TreeGrafter"/>
</dbReference>
<dbReference type="VEuPathDB" id="VectorBase:ACUA023323"/>
<evidence type="ECO:0000313" key="9">
    <source>
        <dbReference type="EnsemblMetazoa" id="ACUA023323-PA"/>
    </source>
</evidence>
<feature type="transmembrane region" description="Helical" evidence="8">
    <location>
        <begin position="643"/>
        <end position="666"/>
    </location>
</feature>
<dbReference type="GO" id="GO:0022857">
    <property type="term" value="F:transmembrane transporter activity"/>
    <property type="evidence" value="ECO:0007669"/>
    <property type="project" value="TreeGrafter"/>
</dbReference>
<dbReference type="EMBL" id="AXCM01006432">
    <property type="status" value="NOT_ANNOTATED_CDS"/>
    <property type="molecule type" value="Genomic_DNA"/>
</dbReference>
<reference evidence="10" key="1">
    <citation type="submission" date="2013-09" db="EMBL/GenBank/DDBJ databases">
        <title>The Genome Sequence of Anopheles culicifacies species A.</title>
        <authorList>
            <consortium name="The Broad Institute Genomics Platform"/>
            <person name="Neafsey D.E."/>
            <person name="Besansky N."/>
            <person name="Howell P."/>
            <person name="Walton C."/>
            <person name="Young S.K."/>
            <person name="Zeng Q."/>
            <person name="Gargeya S."/>
            <person name="Fitzgerald M."/>
            <person name="Haas B."/>
            <person name="Abouelleil A."/>
            <person name="Allen A.W."/>
            <person name="Alvarado L."/>
            <person name="Arachchi H.M."/>
            <person name="Berlin A.M."/>
            <person name="Chapman S.B."/>
            <person name="Gainer-Dewar J."/>
            <person name="Goldberg J."/>
            <person name="Griggs A."/>
            <person name="Gujja S."/>
            <person name="Hansen M."/>
            <person name="Howarth C."/>
            <person name="Imamovic A."/>
            <person name="Ireland A."/>
            <person name="Larimer J."/>
            <person name="McCowan C."/>
            <person name="Murphy C."/>
            <person name="Pearson M."/>
            <person name="Poon T.W."/>
            <person name="Priest M."/>
            <person name="Roberts A."/>
            <person name="Saif S."/>
            <person name="Shea T."/>
            <person name="Sisk P."/>
            <person name="Sykes S."/>
            <person name="Wortman J."/>
            <person name="Nusbaum C."/>
            <person name="Birren B."/>
        </authorList>
    </citation>
    <scope>NUCLEOTIDE SEQUENCE [LARGE SCALE GENOMIC DNA]</scope>
    <source>
        <strain evidence="10">A-37</strain>
    </source>
</reference>
<keyword evidence="1" id="KW-0813">Transport</keyword>
<evidence type="ECO:0000256" key="8">
    <source>
        <dbReference type="SAM" id="Phobius"/>
    </source>
</evidence>
<feature type="compositionally biased region" description="Polar residues" evidence="7">
    <location>
        <begin position="1409"/>
        <end position="1427"/>
    </location>
</feature>
<dbReference type="SMART" id="SM00248">
    <property type="entry name" value="ANK"/>
    <property type="match status" value="5"/>
</dbReference>
<feature type="region of interest" description="Disordered" evidence="7">
    <location>
        <begin position="1396"/>
        <end position="1427"/>
    </location>
</feature>
<evidence type="ECO:0000313" key="10">
    <source>
        <dbReference type="Proteomes" id="UP000075883"/>
    </source>
</evidence>
<keyword evidence="4" id="KW-0040">ANK repeat</keyword>
<keyword evidence="6" id="KW-0407">Ion channel</keyword>
<evidence type="ECO:0000256" key="2">
    <source>
        <dbReference type="ARBA" id="ARBA00022606"/>
    </source>
</evidence>
<feature type="region of interest" description="Disordered" evidence="7">
    <location>
        <begin position="396"/>
        <end position="426"/>
    </location>
</feature>
<keyword evidence="3" id="KW-0677">Repeat</keyword>
<dbReference type="PANTHER" id="PTHR47143:SF3">
    <property type="entry name" value="PWWP DOMAIN-CONTAINING PROTEIN"/>
    <property type="match status" value="1"/>
</dbReference>
<dbReference type="Proteomes" id="UP000075883">
    <property type="component" value="Unassembled WGS sequence"/>
</dbReference>
<dbReference type="EMBL" id="AXCM01006434">
    <property type="status" value="NOT_ANNOTATED_CDS"/>
    <property type="molecule type" value="Genomic_DNA"/>
</dbReference>
<evidence type="ECO:0000256" key="3">
    <source>
        <dbReference type="ARBA" id="ARBA00022737"/>
    </source>
</evidence>
<feature type="compositionally biased region" description="Basic and acidic residues" evidence="7">
    <location>
        <begin position="1576"/>
        <end position="1587"/>
    </location>
</feature>
<dbReference type="STRING" id="139723.A0A182MPP8"/>
<evidence type="ECO:0000256" key="4">
    <source>
        <dbReference type="ARBA" id="ARBA00023043"/>
    </source>
</evidence>
<dbReference type="EnsemblMetazoa" id="ACUA023323-RA">
    <property type="protein sequence ID" value="ACUA023323-PA"/>
    <property type="gene ID" value="ACUA023323"/>
</dbReference>
<evidence type="ECO:0000256" key="6">
    <source>
        <dbReference type="ARBA" id="ARBA00023303"/>
    </source>
</evidence>
<dbReference type="EMBL" id="AXCM01006433">
    <property type="status" value="NOT_ANNOTATED_CDS"/>
    <property type="molecule type" value="Genomic_DNA"/>
</dbReference>
<feature type="transmembrane region" description="Helical" evidence="8">
    <location>
        <begin position="874"/>
        <end position="892"/>
    </location>
</feature>
<feature type="compositionally biased region" description="Basic residues" evidence="7">
    <location>
        <begin position="1588"/>
        <end position="1602"/>
    </location>
</feature>
<dbReference type="GO" id="GO:0034220">
    <property type="term" value="P:monoatomic ion transmembrane transport"/>
    <property type="evidence" value="ECO:0007669"/>
    <property type="project" value="UniProtKB-KW"/>
</dbReference>
<feature type="region of interest" description="Disordered" evidence="7">
    <location>
        <begin position="771"/>
        <end position="819"/>
    </location>
</feature>
<keyword evidence="8" id="KW-0472">Membrane</keyword>
<dbReference type="SUPFAM" id="SSF48403">
    <property type="entry name" value="Ankyrin repeat"/>
    <property type="match status" value="2"/>
</dbReference>
<feature type="region of interest" description="Disordered" evidence="7">
    <location>
        <begin position="119"/>
        <end position="144"/>
    </location>
</feature>
<name>A0A182MPP8_9DIPT</name>
<evidence type="ECO:0000256" key="5">
    <source>
        <dbReference type="ARBA" id="ARBA00023065"/>
    </source>
</evidence>
<keyword evidence="10" id="KW-1185">Reference proteome</keyword>
<feature type="compositionally biased region" description="Polar residues" evidence="7">
    <location>
        <begin position="788"/>
        <end position="817"/>
    </location>
</feature>
<protein>
    <submittedName>
        <fullName evidence="9">Uncharacterized protein</fullName>
    </submittedName>
</protein>
<feature type="compositionally biased region" description="Polar residues" evidence="7">
    <location>
        <begin position="398"/>
        <end position="421"/>
    </location>
</feature>
<dbReference type="InterPro" id="IPR052076">
    <property type="entry name" value="TRP_cation_channel"/>
</dbReference>